<evidence type="ECO:0000313" key="4">
    <source>
        <dbReference type="Proteomes" id="UP000694397"/>
    </source>
</evidence>
<feature type="region of interest" description="Disordered" evidence="1">
    <location>
        <begin position="161"/>
        <end position="184"/>
    </location>
</feature>
<dbReference type="GO" id="GO:0000981">
    <property type="term" value="F:DNA-binding transcription factor activity, RNA polymerase II-specific"/>
    <property type="evidence" value="ECO:0007669"/>
    <property type="project" value="TreeGrafter"/>
</dbReference>
<evidence type="ECO:0000313" key="3">
    <source>
        <dbReference type="Ensembl" id="ENSSFOP00015042918.1"/>
    </source>
</evidence>
<dbReference type="AlphaFoldDB" id="A0A8C9VCR1"/>
<dbReference type="Proteomes" id="UP000694397">
    <property type="component" value="Chromosome 25"/>
</dbReference>
<reference evidence="3 4" key="1">
    <citation type="submission" date="2019-04" db="EMBL/GenBank/DDBJ databases">
        <authorList>
            <consortium name="Wellcome Sanger Institute Data Sharing"/>
        </authorList>
    </citation>
    <scope>NUCLEOTIDE SEQUENCE [LARGE SCALE GENOMIC DNA]</scope>
</reference>
<dbReference type="SUPFAM" id="SSF54695">
    <property type="entry name" value="POZ domain"/>
    <property type="match status" value="1"/>
</dbReference>
<keyword evidence="4" id="KW-1185">Reference proteome</keyword>
<dbReference type="SMART" id="SM00225">
    <property type="entry name" value="BTB"/>
    <property type="match status" value="1"/>
</dbReference>
<evidence type="ECO:0000256" key="1">
    <source>
        <dbReference type="SAM" id="MobiDB-lite"/>
    </source>
</evidence>
<reference evidence="3" key="2">
    <citation type="submission" date="2025-08" db="UniProtKB">
        <authorList>
            <consortium name="Ensembl"/>
        </authorList>
    </citation>
    <scope>IDENTIFICATION</scope>
</reference>
<accession>A0A8C9VCR1</accession>
<evidence type="ECO:0000259" key="2">
    <source>
        <dbReference type="PROSITE" id="PS50097"/>
    </source>
</evidence>
<organism evidence="3 4">
    <name type="scientific">Scleropages formosus</name>
    <name type="common">Asian bonytongue</name>
    <name type="synonym">Osteoglossum formosum</name>
    <dbReference type="NCBI Taxonomy" id="113540"/>
    <lineage>
        <taxon>Eukaryota</taxon>
        <taxon>Metazoa</taxon>
        <taxon>Chordata</taxon>
        <taxon>Craniata</taxon>
        <taxon>Vertebrata</taxon>
        <taxon>Euteleostomi</taxon>
        <taxon>Actinopterygii</taxon>
        <taxon>Neopterygii</taxon>
        <taxon>Teleostei</taxon>
        <taxon>Osteoglossocephala</taxon>
        <taxon>Osteoglossomorpha</taxon>
        <taxon>Osteoglossiformes</taxon>
        <taxon>Osteoglossidae</taxon>
        <taxon>Scleropages</taxon>
    </lineage>
</organism>
<dbReference type="InterPro" id="IPR050457">
    <property type="entry name" value="ZnFinger_BTB_dom_contain"/>
</dbReference>
<dbReference type="OrthoDB" id="8117402at2759"/>
<proteinExistence type="predicted"/>
<dbReference type="InterPro" id="IPR011333">
    <property type="entry name" value="SKP1/BTB/POZ_sf"/>
</dbReference>
<gene>
    <name evidence="3" type="primary">ZBTB5</name>
</gene>
<dbReference type="Pfam" id="PF00651">
    <property type="entry name" value="BTB"/>
    <property type="match status" value="1"/>
</dbReference>
<dbReference type="InterPro" id="IPR000210">
    <property type="entry name" value="BTB/POZ_dom"/>
</dbReference>
<feature type="compositionally biased region" description="Basic and acidic residues" evidence="1">
    <location>
        <begin position="208"/>
        <end position="221"/>
    </location>
</feature>
<sequence>MSFTVFQQLNYQRLRGQLCDCVIVVGNRHFKAHRAVLAACSTHFRALFSVAESNGGMNVIQLDSEVVTAEALSVLVDMMYTSTLMLEESNVMDVLLAASHLHLNSVVKACKHYMSTRTLHLSLPGKRYMQEAEQEEQQQPQQMQVVVEQRASLPIRRFHKRKQSLPLVSPEDQPKRRPRLSSAASEEPSWVRVVVEAVGEEGEFFSPDSHRVADESKHETDMAVEDDDGGRSGMPGELYRSQAAREDAQVPGESDSIVAHEQGLQEKEEYSDILQKCEVLIKVKEEVEEQQPQQMHVVVKSEAPDETNNVTSWAEGSDQAEPVAVKAEISPQSSVRSFSDTLGFRGYCRIAPKMPLDGGAGIHLCGEFSNPGHHFVIIFLLRDHLRRTPQHSLLRRGWGTLNAPAAASPHLTRASEDVLSEHNVLVVEGPHKICCKTFLALTDCKKHVCVHRRKALLLPRIRQMLQQLQLPVQAEH</sequence>
<name>A0A8C9VCR1_SCLFO</name>
<feature type="domain" description="BTB" evidence="2">
    <location>
        <begin position="19"/>
        <end position="88"/>
    </location>
</feature>
<dbReference type="Gene3D" id="3.30.710.10">
    <property type="entry name" value="Potassium Channel Kv1.1, Chain A"/>
    <property type="match status" value="1"/>
</dbReference>
<dbReference type="PANTHER" id="PTHR46105:SF28">
    <property type="entry name" value="ZINC FINGER PROTEIN 37-LIKE"/>
    <property type="match status" value="1"/>
</dbReference>
<reference evidence="3" key="3">
    <citation type="submission" date="2025-09" db="UniProtKB">
        <authorList>
            <consortium name="Ensembl"/>
        </authorList>
    </citation>
    <scope>IDENTIFICATION</scope>
</reference>
<dbReference type="GeneTree" id="ENSGT00940000160246"/>
<dbReference type="PANTHER" id="PTHR46105">
    <property type="entry name" value="AGAP004733-PA"/>
    <property type="match status" value="1"/>
</dbReference>
<protein>
    <submittedName>
        <fullName evidence="3">Zinc finger and BTB domain containing 5</fullName>
    </submittedName>
</protein>
<feature type="region of interest" description="Disordered" evidence="1">
    <location>
        <begin position="206"/>
        <end position="237"/>
    </location>
</feature>
<dbReference type="PROSITE" id="PS50097">
    <property type="entry name" value="BTB"/>
    <property type="match status" value="1"/>
</dbReference>
<dbReference type="Ensembl" id="ENSSFOT00015074601.1">
    <property type="protein sequence ID" value="ENSSFOP00015042918.1"/>
    <property type="gene ID" value="ENSSFOG00015030224.1"/>
</dbReference>
<dbReference type="GO" id="GO:0000978">
    <property type="term" value="F:RNA polymerase II cis-regulatory region sequence-specific DNA binding"/>
    <property type="evidence" value="ECO:0007669"/>
    <property type="project" value="TreeGrafter"/>
</dbReference>